<proteinExistence type="predicted"/>
<organism evidence="3">
    <name type="scientific">Aplanochytrium stocchinoi</name>
    <dbReference type="NCBI Taxonomy" id="215587"/>
    <lineage>
        <taxon>Eukaryota</taxon>
        <taxon>Sar</taxon>
        <taxon>Stramenopiles</taxon>
        <taxon>Bigyra</taxon>
        <taxon>Labyrinthulomycetes</taxon>
        <taxon>Thraustochytrida</taxon>
        <taxon>Thraustochytriidae</taxon>
        <taxon>Aplanochytrium</taxon>
    </lineage>
</organism>
<dbReference type="Gene3D" id="3.40.50.720">
    <property type="entry name" value="NAD(P)-binding Rossmann-like Domain"/>
    <property type="match status" value="1"/>
</dbReference>
<gene>
    <name evidence="3" type="ORF">ASTO00021_LOCUS7910</name>
</gene>
<evidence type="ECO:0000259" key="2">
    <source>
        <dbReference type="SMART" id="SM00829"/>
    </source>
</evidence>
<dbReference type="SUPFAM" id="SSF51735">
    <property type="entry name" value="NAD(P)-binding Rossmann-fold domains"/>
    <property type="match status" value="1"/>
</dbReference>
<keyword evidence="1" id="KW-0560">Oxidoreductase</keyword>
<dbReference type="CDD" id="cd05288">
    <property type="entry name" value="PGDH"/>
    <property type="match status" value="1"/>
</dbReference>
<sequence>MASFTHTEPGAITMETASIVHQVKLPSGLPTDEDFEVTELPLPAVADGFVAVATTIISVDPYMRPRMGAWKGAKTPPTVFGGGSIGKVTESKAEGFSEGDLVIGMWGWADRAVCKAENIRKLGPHALAVPSSALNLYGSNGLTAYMGVEQIMKPKEGETVYVSGGAGSVGAVVGMLTKRRQNNITLIGSAGSASKLEYMLSIGYDEVFNYKEETVPAALKRLAPKGIDCYFDNVGGDTALAAVHKMNSGGRIAVCGAIHVYNAKNMYRKIGSKILFGSPFEIGLRKTIMMDFPLSIGKAYGGPQPEKTISLSGGRKITWKAFTVGAFYVSKEGREAEIKIAEWVKDGSLPNAGREDVVKGSLKDLPRTFARMLSGGNNGKQVLELV</sequence>
<dbReference type="InterPro" id="IPR036291">
    <property type="entry name" value="NAD(P)-bd_dom_sf"/>
</dbReference>
<protein>
    <recommendedName>
        <fullName evidence="2">Enoyl reductase (ER) domain-containing protein</fullName>
    </recommendedName>
</protein>
<reference evidence="3" key="1">
    <citation type="submission" date="2021-01" db="EMBL/GenBank/DDBJ databases">
        <authorList>
            <person name="Corre E."/>
            <person name="Pelletier E."/>
            <person name="Niang G."/>
            <person name="Scheremetjew M."/>
            <person name="Finn R."/>
            <person name="Kale V."/>
            <person name="Holt S."/>
            <person name="Cochrane G."/>
            <person name="Meng A."/>
            <person name="Brown T."/>
            <person name="Cohen L."/>
        </authorList>
    </citation>
    <scope>NUCLEOTIDE SEQUENCE</scope>
    <source>
        <strain evidence="3">GSBS06</strain>
    </source>
</reference>
<dbReference type="SUPFAM" id="SSF50129">
    <property type="entry name" value="GroES-like"/>
    <property type="match status" value="1"/>
</dbReference>
<dbReference type="InterPro" id="IPR013149">
    <property type="entry name" value="ADH-like_C"/>
</dbReference>
<name>A0A7S3LPX9_9STRA</name>
<dbReference type="InterPro" id="IPR045010">
    <property type="entry name" value="MDR_fam"/>
</dbReference>
<evidence type="ECO:0000256" key="1">
    <source>
        <dbReference type="ARBA" id="ARBA00023002"/>
    </source>
</evidence>
<dbReference type="EMBL" id="HBIN01010574">
    <property type="protein sequence ID" value="CAE0437653.1"/>
    <property type="molecule type" value="Transcribed_RNA"/>
</dbReference>
<dbReference type="GO" id="GO:0016628">
    <property type="term" value="F:oxidoreductase activity, acting on the CH-CH group of donors, NAD or NADP as acceptor"/>
    <property type="evidence" value="ECO:0007669"/>
    <property type="project" value="InterPro"/>
</dbReference>
<dbReference type="Pfam" id="PF16884">
    <property type="entry name" value="ADH_N_2"/>
    <property type="match status" value="1"/>
</dbReference>
<dbReference type="AlphaFoldDB" id="A0A7S3LPX9"/>
<dbReference type="InterPro" id="IPR020843">
    <property type="entry name" value="ER"/>
</dbReference>
<dbReference type="PANTHER" id="PTHR43205">
    <property type="entry name" value="PROSTAGLANDIN REDUCTASE"/>
    <property type="match status" value="1"/>
</dbReference>
<dbReference type="Gene3D" id="3.90.180.10">
    <property type="entry name" value="Medium-chain alcohol dehydrogenases, catalytic domain"/>
    <property type="match status" value="1"/>
</dbReference>
<accession>A0A7S3LPX9</accession>
<dbReference type="InterPro" id="IPR041694">
    <property type="entry name" value="ADH_N_2"/>
</dbReference>
<dbReference type="PANTHER" id="PTHR43205:SF7">
    <property type="entry name" value="PROSTAGLANDIN REDUCTASE 1"/>
    <property type="match status" value="1"/>
</dbReference>
<dbReference type="SMART" id="SM00829">
    <property type="entry name" value="PKS_ER"/>
    <property type="match status" value="1"/>
</dbReference>
<dbReference type="Pfam" id="PF00107">
    <property type="entry name" value="ADH_zinc_N"/>
    <property type="match status" value="1"/>
</dbReference>
<dbReference type="InterPro" id="IPR011032">
    <property type="entry name" value="GroES-like_sf"/>
</dbReference>
<evidence type="ECO:0000313" key="3">
    <source>
        <dbReference type="EMBL" id="CAE0437653.1"/>
    </source>
</evidence>
<feature type="domain" description="Enoyl reductase (ER)" evidence="2">
    <location>
        <begin position="28"/>
        <end position="383"/>
    </location>
</feature>